<proteinExistence type="predicted"/>
<organism evidence="4">
    <name type="scientific">marine metagenome</name>
    <dbReference type="NCBI Taxonomy" id="408172"/>
    <lineage>
        <taxon>unclassified sequences</taxon>
        <taxon>metagenomes</taxon>
        <taxon>ecological metagenomes</taxon>
    </lineage>
</organism>
<name>A0A381VUD6_9ZZZZ</name>
<dbReference type="PANTHER" id="PTHR11360">
    <property type="entry name" value="MONOCARBOXYLATE TRANSPORTER"/>
    <property type="match status" value="1"/>
</dbReference>
<evidence type="ECO:0000256" key="1">
    <source>
        <dbReference type="SAM" id="MobiDB-lite"/>
    </source>
</evidence>
<evidence type="ECO:0000259" key="3">
    <source>
        <dbReference type="PROSITE" id="PS50850"/>
    </source>
</evidence>
<dbReference type="Gene3D" id="1.20.1250.20">
    <property type="entry name" value="MFS general substrate transporter like domains"/>
    <property type="match status" value="1"/>
</dbReference>
<protein>
    <recommendedName>
        <fullName evidence="3">Major facilitator superfamily (MFS) profile domain-containing protein</fullName>
    </recommendedName>
</protein>
<feature type="transmembrane region" description="Helical" evidence="2">
    <location>
        <begin position="89"/>
        <end position="108"/>
    </location>
</feature>
<feature type="transmembrane region" description="Helical" evidence="2">
    <location>
        <begin position="241"/>
        <end position="259"/>
    </location>
</feature>
<dbReference type="InterPro" id="IPR011701">
    <property type="entry name" value="MFS"/>
</dbReference>
<dbReference type="EMBL" id="UINC01009635">
    <property type="protein sequence ID" value="SVA43173.1"/>
    <property type="molecule type" value="Genomic_DNA"/>
</dbReference>
<keyword evidence="2" id="KW-0472">Membrane</keyword>
<keyword evidence="2" id="KW-1133">Transmembrane helix</keyword>
<feature type="domain" description="Major facilitator superfamily (MFS) profile" evidence="3">
    <location>
        <begin position="21"/>
        <end position="312"/>
    </location>
</feature>
<reference evidence="4" key="1">
    <citation type="submission" date="2018-05" db="EMBL/GenBank/DDBJ databases">
        <authorList>
            <person name="Lanie J.A."/>
            <person name="Ng W.-L."/>
            <person name="Kazmierczak K.M."/>
            <person name="Andrzejewski T.M."/>
            <person name="Davidsen T.M."/>
            <person name="Wayne K.J."/>
            <person name="Tettelin H."/>
            <person name="Glass J.I."/>
            <person name="Rusch D."/>
            <person name="Podicherti R."/>
            <person name="Tsui H.-C.T."/>
            <person name="Winkler M.E."/>
        </authorList>
    </citation>
    <scope>NUCLEOTIDE SEQUENCE</scope>
</reference>
<feature type="transmembrane region" description="Helical" evidence="2">
    <location>
        <begin position="58"/>
        <end position="82"/>
    </location>
</feature>
<feature type="transmembrane region" description="Helical" evidence="2">
    <location>
        <begin position="114"/>
        <end position="138"/>
    </location>
</feature>
<dbReference type="GO" id="GO:0022857">
    <property type="term" value="F:transmembrane transporter activity"/>
    <property type="evidence" value="ECO:0007669"/>
    <property type="project" value="InterPro"/>
</dbReference>
<dbReference type="PROSITE" id="PS50850">
    <property type="entry name" value="MFS"/>
    <property type="match status" value="1"/>
</dbReference>
<dbReference type="Pfam" id="PF07690">
    <property type="entry name" value="MFS_1"/>
    <property type="match status" value="1"/>
</dbReference>
<feature type="region of interest" description="Disordered" evidence="1">
    <location>
        <begin position="210"/>
        <end position="232"/>
    </location>
</feature>
<evidence type="ECO:0000313" key="4">
    <source>
        <dbReference type="EMBL" id="SVA43173.1"/>
    </source>
</evidence>
<dbReference type="PANTHER" id="PTHR11360:SF284">
    <property type="entry name" value="EG:103B4.3 PROTEIN-RELATED"/>
    <property type="match status" value="1"/>
</dbReference>
<feature type="transmembrane region" description="Helical" evidence="2">
    <location>
        <begin position="150"/>
        <end position="171"/>
    </location>
</feature>
<dbReference type="InterPro" id="IPR020846">
    <property type="entry name" value="MFS_dom"/>
</dbReference>
<sequence>MVDRSSDALNISTRHGLGEAATMVVILAFVMNLMSRGMGETFAVFLLPIESEMGWTRATLTGIYALYMGAHGLAGIVVGWFVDRVGPRAVYTGGLGLYGLAFSLAQFGTAPWHFYLTTGVIAGVAMTAIGMTTATVLITRWYQGPRAGQLSPAISITYAGMGAGVMLWIPVTQVLIDSIGWRQAYGVLGLILFAGAVVVYLLPWQRLSRPTDPGLSTTSKAGAGSHKSGSSDLRSALRTPVFWSLFIILFVTAVAIYLVSPQMVAYLVSVGFDATTASLAFSGHGFLTVFGIAGTGWLAGQYGSRRIVTLSY</sequence>
<dbReference type="SUPFAM" id="SSF103473">
    <property type="entry name" value="MFS general substrate transporter"/>
    <property type="match status" value="1"/>
</dbReference>
<evidence type="ECO:0000256" key="2">
    <source>
        <dbReference type="SAM" id="Phobius"/>
    </source>
</evidence>
<dbReference type="InterPro" id="IPR036259">
    <property type="entry name" value="MFS_trans_sf"/>
</dbReference>
<dbReference type="InterPro" id="IPR050327">
    <property type="entry name" value="Proton-linked_MCT"/>
</dbReference>
<gene>
    <name evidence="4" type="ORF">METZ01_LOCUS96027</name>
</gene>
<feature type="transmembrane region" description="Helical" evidence="2">
    <location>
        <begin position="20"/>
        <end position="38"/>
    </location>
</feature>
<dbReference type="AlphaFoldDB" id="A0A381VUD6"/>
<feature type="non-terminal residue" evidence="4">
    <location>
        <position position="312"/>
    </location>
</feature>
<feature type="compositionally biased region" description="Low complexity" evidence="1">
    <location>
        <begin position="219"/>
        <end position="231"/>
    </location>
</feature>
<feature type="transmembrane region" description="Helical" evidence="2">
    <location>
        <begin position="183"/>
        <end position="202"/>
    </location>
</feature>
<feature type="transmembrane region" description="Helical" evidence="2">
    <location>
        <begin position="279"/>
        <end position="299"/>
    </location>
</feature>
<keyword evidence="2" id="KW-0812">Transmembrane</keyword>
<accession>A0A381VUD6</accession>